<feature type="compositionally biased region" description="Basic and acidic residues" evidence="1">
    <location>
        <begin position="349"/>
        <end position="373"/>
    </location>
</feature>
<feature type="region of interest" description="Disordered" evidence="1">
    <location>
        <begin position="262"/>
        <end position="293"/>
    </location>
</feature>
<name>A0A8S9A2U6_SORMA</name>
<proteinExistence type="predicted"/>
<evidence type="ECO:0000313" key="2">
    <source>
        <dbReference type="EMBL" id="KAA8634885.1"/>
    </source>
</evidence>
<organism evidence="2 3">
    <name type="scientific">Sordaria macrospora</name>
    <dbReference type="NCBI Taxonomy" id="5147"/>
    <lineage>
        <taxon>Eukaryota</taxon>
        <taxon>Fungi</taxon>
        <taxon>Dikarya</taxon>
        <taxon>Ascomycota</taxon>
        <taxon>Pezizomycotina</taxon>
        <taxon>Sordariomycetes</taxon>
        <taxon>Sordariomycetidae</taxon>
        <taxon>Sordariales</taxon>
        <taxon>Sordariaceae</taxon>
        <taxon>Sordaria</taxon>
    </lineage>
</organism>
<evidence type="ECO:0000256" key="1">
    <source>
        <dbReference type="SAM" id="MobiDB-lite"/>
    </source>
</evidence>
<dbReference type="Proteomes" id="UP000433876">
    <property type="component" value="Unassembled WGS sequence"/>
</dbReference>
<sequence length="373" mass="41496">MRTSHHLGNIPMEFNWSSMSYSPVNDDDISGSMSKIQAGNSDVHWIVAHNGNGMDLDPVSYTEPEPGQASQALYPTIHYAGPQLAMSSMRTYPGVFATPEPFIPGGSDYGCFLDNSFPRGSYMGGLESGRNISMMYGGHQETVFDTLNLDNNNNTHRSATLPPNPFNGNAHVVHGTHSTIPVDTPIYGPADIHAPTTHVGLDLSLQLDPTLAIQTSTVPDNMSLLAPSLLSTTPTPPIITTTTCTTGAGKGYNHLNYTPGHNTPALELSGQETSTSAKKCKNRKTEGKGVYRKSYHYRNSHRYICDPCRFSTDAKRDFDRHEKTDKHKKKWGQPQGQQQEDQQGQFQFLEDRRRARGQQQREEEQEQEVRRMR</sequence>
<reference evidence="2 3" key="1">
    <citation type="submission" date="2017-07" db="EMBL/GenBank/DDBJ databases">
        <title>Genome sequence of the Sordaria macrospora wild type strain R19027.</title>
        <authorList>
            <person name="Nowrousian M."/>
            <person name="Teichert I."/>
            <person name="Kueck U."/>
        </authorList>
    </citation>
    <scope>NUCLEOTIDE SEQUENCE [LARGE SCALE GENOMIC DNA]</scope>
    <source>
        <strain evidence="2 3">R19027</strain>
        <tissue evidence="2">Mycelium</tissue>
    </source>
</reference>
<evidence type="ECO:0000313" key="3">
    <source>
        <dbReference type="Proteomes" id="UP000433876"/>
    </source>
</evidence>
<feature type="region of interest" description="Disordered" evidence="1">
    <location>
        <begin position="319"/>
        <end position="373"/>
    </location>
</feature>
<feature type="compositionally biased region" description="Low complexity" evidence="1">
    <location>
        <begin position="332"/>
        <end position="347"/>
    </location>
</feature>
<accession>A0A8S9A2U6</accession>
<gene>
    <name evidence="2" type="ORF">SMACR_07698</name>
</gene>
<protein>
    <submittedName>
        <fullName evidence="2">Uncharacterized protein</fullName>
    </submittedName>
</protein>
<dbReference type="EMBL" id="NMPR01000017">
    <property type="protein sequence ID" value="KAA8634885.1"/>
    <property type="molecule type" value="Genomic_DNA"/>
</dbReference>
<dbReference type="OMA" id="NTHAVHG"/>
<dbReference type="AlphaFoldDB" id="A0A8S9A2U6"/>
<comment type="caution">
    <text evidence="2">The sequence shown here is derived from an EMBL/GenBank/DDBJ whole genome shotgun (WGS) entry which is preliminary data.</text>
</comment>
<dbReference type="VEuPathDB" id="FungiDB:SMAC_07698"/>